<dbReference type="InterPro" id="IPR014284">
    <property type="entry name" value="RNA_pol_sigma-70_dom"/>
</dbReference>
<dbReference type="InterPro" id="IPR013249">
    <property type="entry name" value="RNA_pol_sigma70_r4_t2"/>
</dbReference>
<proteinExistence type="inferred from homology"/>
<keyword evidence="8" id="KW-1185">Reference proteome</keyword>
<evidence type="ECO:0000256" key="2">
    <source>
        <dbReference type="ARBA" id="ARBA00023015"/>
    </source>
</evidence>
<evidence type="ECO:0000259" key="6">
    <source>
        <dbReference type="Pfam" id="PF08281"/>
    </source>
</evidence>
<keyword evidence="2" id="KW-0805">Transcription regulation</keyword>
<feature type="domain" description="RNA polymerase sigma-70 region 2" evidence="5">
    <location>
        <begin position="9"/>
        <end position="75"/>
    </location>
</feature>
<dbReference type="Proteomes" id="UP001520878">
    <property type="component" value="Unassembled WGS sequence"/>
</dbReference>
<protein>
    <submittedName>
        <fullName evidence="7">Sigma-70 family RNA polymerase sigma factor</fullName>
    </submittedName>
</protein>
<evidence type="ECO:0000313" key="7">
    <source>
        <dbReference type="EMBL" id="MCC2616986.1"/>
    </source>
</evidence>
<dbReference type="Gene3D" id="1.10.1740.10">
    <property type="match status" value="1"/>
</dbReference>
<sequence>MQTSFEHIIKEYDGLLGRVAATYEANPALQQELVQEISLALWQALPRFEGNSSLKTYILRIAHNKAVNHIAYHTRQPRTQYEDGDAMEVVAPTNTEHQISQDQQVAQLLASVRRLPFQSRQVVTLMMEGLSYQDIASVSGMTVTNVGVTLNRARKVLMENIDHVG</sequence>
<evidence type="ECO:0000313" key="8">
    <source>
        <dbReference type="Proteomes" id="UP001520878"/>
    </source>
</evidence>
<reference evidence="7 8" key="1">
    <citation type="submission" date="2021-10" db="EMBL/GenBank/DDBJ databases">
        <title>Draft genome of Aestuariibacter halophilus JC2043.</title>
        <authorList>
            <person name="Emsley S.A."/>
            <person name="Pfannmuller K.M."/>
            <person name="Ushijima B."/>
            <person name="Saw J.H."/>
            <person name="Videau P."/>
        </authorList>
    </citation>
    <scope>NUCLEOTIDE SEQUENCE [LARGE SCALE GENOMIC DNA]</scope>
    <source>
        <strain evidence="7 8">JC2043</strain>
    </source>
</reference>
<keyword evidence="3" id="KW-0731">Sigma factor</keyword>
<comment type="caution">
    <text evidence="7">The sequence shown here is derived from an EMBL/GenBank/DDBJ whole genome shotgun (WGS) entry which is preliminary data.</text>
</comment>
<keyword evidence="4" id="KW-0804">Transcription</keyword>
<dbReference type="SUPFAM" id="SSF88659">
    <property type="entry name" value="Sigma3 and sigma4 domains of RNA polymerase sigma factors"/>
    <property type="match status" value="1"/>
</dbReference>
<dbReference type="PANTHER" id="PTHR43133">
    <property type="entry name" value="RNA POLYMERASE ECF-TYPE SIGMA FACTO"/>
    <property type="match status" value="1"/>
</dbReference>
<name>A0ABS8GA67_9ALTE</name>
<gene>
    <name evidence="7" type="ORF">LJ739_12105</name>
</gene>
<dbReference type="InterPro" id="IPR036388">
    <property type="entry name" value="WH-like_DNA-bd_sf"/>
</dbReference>
<dbReference type="RefSeq" id="WP_229160852.1">
    <property type="nucleotide sequence ID" value="NZ_JAJEWP010000003.1"/>
</dbReference>
<dbReference type="NCBIfam" id="TIGR02937">
    <property type="entry name" value="sigma70-ECF"/>
    <property type="match status" value="1"/>
</dbReference>
<dbReference type="InterPro" id="IPR007627">
    <property type="entry name" value="RNA_pol_sigma70_r2"/>
</dbReference>
<accession>A0ABS8GA67</accession>
<evidence type="ECO:0000256" key="3">
    <source>
        <dbReference type="ARBA" id="ARBA00023082"/>
    </source>
</evidence>
<organism evidence="7 8">
    <name type="scientific">Fluctibacter halophilus</name>
    <dbReference type="NCBI Taxonomy" id="226011"/>
    <lineage>
        <taxon>Bacteria</taxon>
        <taxon>Pseudomonadati</taxon>
        <taxon>Pseudomonadota</taxon>
        <taxon>Gammaproteobacteria</taxon>
        <taxon>Alteromonadales</taxon>
        <taxon>Alteromonadaceae</taxon>
        <taxon>Fluctibacter</taxon>
    </lineage>
</organism>
<comment type="similarity">
    <text evidence="1">Belongs to the sigma-70 factor family. ECF subfamily.</text>
</comment>
<dbReference type="InterPro" id="IPR013325">
    <property type="entry name" value="RNA_pol_sigma_r2"/>
</dbReference>
<dbReference type="Pfam" id="PF04542">
    <property type="entry name" value="Sigma70_r2"/>
    <property type="match status" value="1"/>
</dbReference>
<evidence type="ECO:0000256" key="1">
    <source>
        <dbReference type="ARBA" id="ARBA00010641"/>
    </source>
</evidence>
<evidence type="ECO:0000259" key="5">
    <source>
        <dbReference type="Pfam" id="PF04542"/>
    </source>
</evidence>
<feature type="domain" description="RNA polymerase sigma factor 70 region 4 type 2" evidence="6">
    <location>
        <begin position="107"/>
        <end position="155"/>
    </location>
</feature>
<evidence type="ECO:0000256" key="4">
    <source>
        <dbReference type="ARBA" id="ARBA00023163"/>
    </source>
</evidence>
<dbReference type="EMBL" id="JAJEWP010000003">
    <property type="protein sequence ID" value="MCC2616986.1"/>
    <property type="molecule type" value="Genomic_DNA"/>
</dbReference>
<dbReference type="InterPro" id="IPR039425">
    <property type="entry name" value="RNA_pol_sigma-70-like"/>
</dbReference>
<dbReference type="Pfam" id="PF08281">
    <property type="entry name" value="Sigma70_r4_2"/>
    <property type="match status" value="1"/>
</dbReference>
<dbReference type="SUPFAM" id="SSF88946">
    <property type="entry name" value="Sigma2 domain of RNA polymerase sigma factors"/>
    <property type="match status" value="1"/>
</dbReference>
<dbReference type="Gene3D" id="1.10.10.10">
    <property type="entry name" value="Winged helix-like DNA-binding domain superfamily/Winged helix DNA-binding domain"/>
    <property type="match status" value="1"/>
</dbReference>
<dbReference type="PANTHER" id="PTHR43133:SF45">
    <property type="entry name" value="RNA POLYMERASE ECF-TYPE SIGMA FACTOR"/>
    <property type="match status" value="1"/>
</dbReference>
<dbReference type="InterPro" id="IPR013324">
    <property type="entry name" value="RNA_pol_sigma_r3/r4-like"/>
</dbReference>